<gene>
    <name evidence="7" type="ORF">DK427_25455</name>
</gene>
<dbReference type="PRINTS" id="PR00153">
    <property type="entry name" value="CSAPPISMRASE"/>
</dbReference>
<protein>
    <recommendedName>
        <fullName evidence="5">Peptidyl-prolyl cis-trans isomerase</fullName>
        <shortName evidence="5">PPIase</shortName>
        <ecNumber evidence="5">5.2.1.8</ecNumber>
    </recommendedName>
</protein>
<proteinExistence type="inferred from homology"/>
<feature type="domain" description="PPIase cyclophilin-type" evidence="6">
    <location>
        <begin position="28"/>
        <end position="180"/>
    </location>
</feature>
<reference evidence="7 8" key="1">
    <citation type="submission" date="2018-05" db="EMBL/GenBank/DDBJ databases">
        <title>Complete Genome Sequence of Methylobacterium sp. 17Sr1-43.</title>
        <authorList>
            <person name="Srinivasan S."/>
        </authorList>
    </citation>
    <scope>NUCLEOTIDE SEQUENCE [LARGE SCALE GENOMIC DNA]</scope>
    <source>
        <strain evidence="7 8">17Sr1-43</strain>
    </source>
</reference>
<dbReference type="KEGG" id="meti:DK427_25455"/>
<dbReference type="GO" id="GO:0006457">
    <property type="term" value="P:protein folding"/>
    <property type="evidence" value="ECO:0007669"/>
    <property type="project" value="InterPro"/>
</dbReference>
<dbReference type="PIRSF" id="PIRSF001467">
    <property type="entry name" value="Peptidylpro_ismrse"/>
    <property type="match status" value="1"/>
</dbReference>
<evidence type="ECO:0000256" key="1">
    <source>
        <dbReference type="ARBA" id="ARBA00002388"/>
    </source>
</evidence>
<dbReference type="RefSeq" id="WP_109953820.1">
    <property type="nucleotide sequence ID" value="NZ_CP029551.1"/>
</dbReference>
<dbReference type="PANTHER" id="PTHR45625">
    <property type="entry name" value="PEPTIDYL-PROLYL CIS-TRANS ISOMERASE-RELATED"/>
    <property type="match status" value="1"/>
</dbReference>
<dbReference type="Gene3D" id="2.40.100.10">
    <property type="entry name" value="Cyclophilin-like"/>
    <property type="match status" value="1"/>
</dbReference>
<sequence>MNRRTALGALALAATLGLGSAAQAAGPDTVYLDTKDGRVTIELRPDLAPKHVKQIKTLVSQGFYNGLKFHRVIDGFMAQTGDPNGNGTGGSKLPNIPAEFTQTPFLRGTVGMARSQDPNSANSQFFICLAPATFLNNNYTVVGVVTDGMDVVDKIKKGSKSENGSVKDPDKIVKMELATKAR</sequence>
<evidence type="ECO:0000313" key="7">
    <source>
        <dbReference type="EMBL" id="AWN38665.1"/>
    </source>
</evidence>
<comment type="similarity">
    <text evidence="2 5">Belongs to the cyclophilin-type PPIase family.</text>
</comment>
<keyword evidence="4 5" id="KW-0413">Isomerase</keyword>
<evidence type="ECO:0000313" key="8">
    <source>
        <dbReference type="Proteomes" id="UP000246058"/>
    </source>
</evidence>
<organism evidence="7 8">
    <name type="scientific">Methylobacterium radiodurans</name>
    <dbReference type="NCBI Taxonomy" id="2202828"/>
    <lineage>
        <taxon>Bacteria</taxon>
        <taxon>Pseudomonadati</taxon>
        <taxon>Pseudomonadota</taxon>
        <taxon>Alphaproteobacteria</taxon>
        <taxon>Hyphomicrobiales</taxon>
        <taxon>Methylobacteriaceae</taxon>
        <taxon>Methylobacterium</taxon>
    </lineage>
</organism>
<dbReference type="PROSITE" id="PS50072">
    <property type="entry name" value="CSA_PPIASE_2"/>
    <property type="match status" value="1"/>
</dbReference>
<evidence type="ECO:0000259" key="6">
    <source>
        <dbReference type="PROSITE" id="PS50072"/>
    </source>
</evidence>
<dbReference type="PROSITE" id="PS00170">
    <property type="entry name" value="CSA_PPIASE_1"/>
    <property type="match status" value="1"/>
</dbReference>
<dbReference type="Pfam" id="PF00160">
    <property type="entry name" value="Pro_isomerase"/>
    <property type="match status" value="1"/>
</dbReference>
<dbReference type="InterPro" id="IPR044666">
    <property type="entry name" value="Cyclophilin_A-like"/>
</dbReference>
<dbReference type="PANTHER" id="PTHR45625:SF4">
    <property type="entry name" value="PEPTIDYLPROLYL ISOMERASE DOMAIN AND WD REPEAT-CONTAINING PROTEIN 1"/>
    <property type="match status" value="1"/>
</dbReference>
<dbReference type="EC" id="5.2.1.8" evidence="5"/>
<dbReference type="AlphaFoldDB" id="A0A2U8VY00"/>
<dbReference type="CDD" id="cd00317">
    <property type="entry name" value="cyclophilin"/>
    <property type="match status" value="1"/>
</dbReference>
<dbReference type="InterPro" id="IPR029000">
    <property type="entry name" value="Cyclophilin-like_dom_sf"/>
</dbReference>
<name>A0A2U8VY00_9HYPH</name>
<dbReference type="SUPFAM" id="SSF50891">
    <property type="entry name" value="Cyclophilin-like"/>
    <property type="match status" value="1"/>
</dbReference>
<evidence type="ECO:0000256" key="4">
    <source>
        <dbReference type="ARBA" id="ARBA00023235"/>
    </source>
</evidence>
<evidence type="ECO:0000256" key="3">
    <source>
        <dbReference type="ARBA" id="ARBA00023110"/>
    </source>
</evidence>
<evidence type="ECO:0000256" key="2">
    <source>
        <dbReference type="ARBA" id="ARBA00007365"/>
    </source>
</evidence>
<dbReference type="Proteomes" id="UP000246058">
    <property type="component" value="Chromosome"/>
</dbReference>
<keyword evidence="3 5" id="KW-0697">Rotamase</keyword>
<keyword evidence="8" id="KW-1185">Reference proteome</keyword>
<dbReference type="InterPro" id="IPR002130">
    <property type="entry name" value="Cyclophilin-type_PPIase_dom"/>
</dbReference>
<accession>A0A2U8VY00</accession>
<dbReference type="GO" id="GO:0003755">
    <property type="term" value="F:peptidyl-prolyl cis-trans isomerase activity"/>
    <property type="evidence" value="ECO:0007669"/>
    <property type="project" value="UniProtKB-UniRule"/>
</dbReference>
<feature type="signal peptide" evidence="5">
    <location>
        <begin position="1"/>
        <end position="24"/>
    </location>
</feature>
<evidence type="ECO:0000256" key="5">
    <source>
        <dbReference type="RuleBase" id="RU363019"/>
    </source>
</evidence>
<dbReference type="InterPro" id="IPR020892">
    <property type="entry name" value="Cyclophilin-type_PPIase_CS"/>
</dbReference>
<keyword evidence="5" id="KW-0732">Signal</keyword>
<comment type="catalytic activity">
    <reaction evidence="5">
        <text>[protein]-peptidylproline (omega=180) = [protein]-peptidylproline (omega=0)</text>
        <dbReference type="Rhea" id="RHEA:16237"/>
        <dbReference type="Rhea" id="RHEA-COMP:10747"/>
        <dbReference type="Rhea" id="RHEA-COMP:10748"/>
        <dbReference type="ChEBI" id="CHEBI:83833"/>
        <dbReference type="ChEBI" id="CHEBI:83834"/>
        <dbReference type="EC" id="5.2.1.8"/>
    </reaction>
</comment>
<comment type="function">
    <text evidence="1 5">PPIases accelerate the folding of proteins. It catalyzes the cis-trans isomerization of proline imidic peptide bonds in oligopeptides.</text>
</comment>
<dbReference type="EMBL" id="CP029551">
    <property type="protein sequence ID" value="AWN38665.1"/>
    <property type="molecule type" value="Genomic_DNA"/>
</dbReference>
<dbReference type="OrthoDB" id="9807797at2"/>
<feature type="chain" id="PRO_5015798408" description="Peptidyl-prolyl cis-trans isomerase" evidence="5">
    <location>
        <begin position="25"/>
        <end position="182"/>
    </location>
</feature>
<dbReference type="InterPro" id="IPR024936">
    <property type="entry name" value="Cyclophilin-type_PPIase"/>
</dbReference>